<proteinExistence type="predicted"/>
<protein>
    <submittedName>
        <fullName evidence="3">Putative solute:sodium symporter small subunit</fullName>
    </submittedName>
</protein>
<dbReference type="RefSeq" id="WP_145016902.1">
    <property type="nucleotide sequence ID" value="NZ_VLLN01000001.1"/>
</dbReference>
<keyword evidence="1" id="KW-0812">Transmembrane</keyword>
<accession>A0A562WS11</accession>
<evidence type="ECO:0000313" key="3">
    <source>
        <dbReference type="EMBL" id="TWJ33378.1"/>
    </source>
</evidence>
<evidence type="ECO:0000256" key="1">
    <source>
        <dbReference type="SAM" id="Phobius"/>
    </source>
</evidence>
<comment type="caution">
    <text evidence="3">The sequence shown here is derived from an EMBL/GenBank/DDBJ whole genome shotgun (WGS) entry which is preliminary data.</text>
</comment>
<sequence>MDQQNDQDRITILKPENGRLNGEVALIIAILAGWGLLPFGFQLLVWLLADQQGQSFLTRFTFFNLPFHFWFTAQFLPLWFIILCVIFNVCVDRLSERSHRRRNGFYD</sequence>
<keyword evidence="4" id="KW-1185">Reference proteome</keyword>
<feature type="transmembrane region" description="Helical" evidence="1">
    <location>
        <begin position="69"/>
        <end position="91"/>
    </location>
</feature>
<keyword evidence="1" id="KW-1133">Transmembrane helix</keyword>
<reference evidence="3 4" key="1">
    <citation type="submission" date="2019-07" db="EMBL/GenBank/DDBJ databases">
        <title>Genomic Encyclopedia of Archaeal and Bacterial Type Strains, Phase II (KMG-II): from individual species to whole genera.</title>
        <authorList>
            <person name="Goeker M."/>
        </authorList>
    </citation>
    <scope>NUCLEOTIDE SEQUENCE [LARGE SCALE GENOMIC DNA]</scope>
    <source>
        <strain evidence="3 4">ATCC BAA-1139</strain>
    </source>
</reference>
<dbReference type="OrthoDB" id="5396605at2"/>
<evidence type="ECO:0000313" key="4">
    <source>
        <dbReference type="Proteomes" id="UP000319449"/>
    </source>
</evidence>
<keyword evidence="1" id="KW-0472">Membrane</keyword>
<gene>
    <name evidence="3" type="ORF">JN12_00050</name>
</gene>
<organism evidence="3 4">
    <name type="scientific">Geobacter argillaceus</name>
    <dbReference type="NCBI Taxonomy" id="345631"/>
    <lineage>
        <taxon>Bacteria</taxon>
        <taxon>Pseudomonadati</taxon>
        <taxon>Thermodesulfobacteriota</taxon>
        <taxon>Desulfuromonadia</taxon>
        <taxon>Geobacterales</taxon>
        <taxon>Geobacteraceae</taxon>
        <taxon>Geobacter</taxon>
    </lineage>
</organism>
<dbReference type="InterPro" id="IPR019886">
    <property type="entry name" value="Na_symporter_ssu"/>
</dbReference>
<name>A0A562WS11_9BACT</name>
<dbReference type="Proteomes" id="UP000319449">
    <property type="component" value="Unassembled WGS sequence"/>
</dbReference>
<feature type="domain" description="Sodium symporter small subunit" evidence="2">
    <location>
        <begin position="23"/>
        <end position="97"/>
    </location>
</feature>
<feature type="transmembrane region" description="Helical" evidence="1">
    <location>
        <begin position="24"/>
        <end position="49"/>
    </location>
</feature>
<dbReference type="EMBL" id="VLLN01000001">
    <property type="protein sequence ID" value="TWJ33378.1"/>
    <property type="molecule type" value="Genomic_DNA"/>
</dbReference>
<dbReference type="NCBIfam" id="TIGR03647">
    <property type="entry name" value="Na_symport_sm"/>
    <property type="match status" value="1"/>
</dbReference>
<evidence type="ECO:0000259" key="2">
    <source>
        <dbReference type="Pfam" id="PF13937"/>
    </source>
</evidence>
<dbReference type="Pfam" id="PF13937">
    <property type="entry name" value="DUF4212"/>
    <property type="match status" value="1"/>
</dbReference>
<dbReference type="AlphaFoldDB" id="A0A562WS11"/>